<keyword evidence="5" id="KW-1185">Reference proteome</keyword>
<dbReference type="EMBL" id="CAXKWB010015964">
    <property type="protein sequence ID" value="CAL4114954.1"/>
    <property type="molecule type" value="Genomic_DNA"/>
</dbReference>
<evidence type="ECO:0000256" key="2">
    <source>
        <dbReference type="ARBA" id="ARBA00023306"/>
    </source>
</evidence>
<comment type="similarity">
    <text evidence="1">Belongs to the Speedy/Ringo family.</text>
</comment>
<dbReference type="PANTHER" id="PTHR31545:SF5">
    <property type="entry name" value="SPEEDY PROTEIN A"/>
    <property type="match status" value="1"/>
</dbReference>
<feature type="compositionally biased region" description="Polar residues" evidence="3">
    <location>
        <begin position="215"/>
        <end position="224"/>
    </location>
</feature>
<comment type="caution">
    <text evidence="4">The sequence shown here is derived from an EMBL/GenBank/DDBJ whole genome shotgun (WGS) entry which is preliminary data.</text>
</comment>
<dbReference type="InterPro" id="IPR052316">
    <property type="entry name" value="Speedy-Ringo_regulator"/>
</dbReference>
<organism evidence="4 5">
    <name type="scientific">Meganyctiphanes norvegica</name>
    <name type="common">Northern krill</name>
    <name type="synonym">Thysanopoda norvegica</name>
    <dbReference type="NCBI Taxonomy" id="48144"/>
    <lineage>
        <taxon>Eukaryota</taxon>
        <taxon>Metazoa</taxon>
        <taxon>Ecdysozoa</taxon>
        <taxon>Arthropoda</taxon>
        <taxon>Crustacea</taxon>
        <taxon>Multicrustacea</taxon>
        <taxon>Malacostraca</taxon>
        <taxon>Eumalacostraca</taxon>
        <taxon>Eucarida</taxon>
        <taxon>Euphausiacea</taxon>
        <taxon>Euphausiidae</taxon>
        <taxon>Meganyctiphanes</taxon>
    </lineage>
</organism>
<dbReference type="PANTHER" id="PTHR31545">
    <property type="entry name" value="SEEDY PROTEIN A/C FAMILY MEMBER"/>
    <property type="match status" value="1"/>
</dbReference>
<feature type="non-terminal residue" evidence="4">
    <location>
        <position position="506"/>
    </location>
</feature>
<dbReference type="AlphaFoldDB" id="A0AAV2R3W2"/>
<sequence length="506" mass="58607">MTANPVNYQTVQTNAPLFAVADATHYELPLRMRICNSIQHRKSERRKSDPNQLSYDVHFFKWDPSGQVRRMLQFLLLLFRLPAGLSSLHPPEKHLMTGRKPHQSFQGKNHRDLFSPIRASKRLTDAMKAKASKSADTFLFDRFECEKRLYESQQLLGLSLALVGRGLMGVSSAFHKVTHARRELFRKFVRLDVAPYLYSFPPSASQLFGGKSLQAQSQTGSRSENSAKGRGRSRSRKGKDSGLTYSPRIFTKVASFINDSVISSFLKRDTCRRYADCYLLAMTFTYLIRAKIPRISYDRKNFFAALYLAHDMEEDEEELKYELFPWLLGATWRKTYPTLLQARDDIFWAIDCRAVVSKKCCDQEKVKASRIGFRQQGQHNGSSHNYFHEKLRRRPRGPEKSPLRCWMCLEKECEDSDTSYLLYVSNEETDDSIAADGTFSGLSRKDCEFDKYQCELCTVQMVKLANAMCVRELPDRQKRKLLNIQPLKRLRNSWLCLNFTCNWSIC</sequence>
<accession>A0AAV2R3W2</accession>
<evidence type="ECO:0000256" key="1">
    <source>
        <dbReference type="ARBA" id="ARBA00010932"/>
    </source>
</evidence>
<name>A0AAV2R3W2_MEGNR</name>
<dbReference type="GO" id="GO:0019901">
    <property type="term" value="F:protein kinase binding"/>
    <property type="evidence" value="ECO:0007669"/>
    <property type="project" value="InterPro"/>
</dbReference>
<dbReference type="InterPro" id="IPR020984">
    <property type="entry name" value="Speedy"/>
</dbReference>
<keyword evidence="2" id="KW-0131">Cell cycle</keyword>
<evidence type="ECO:0000313" key="5">
    <source>
        <dbReference type="Proteomes" id="UP001497623"/>
    </source>
</evidence>
<dbReference type="Pfam" id="PF11357">
    <property type="entry name" value="Spy1"/>
    <property type="match status" value="1"/>
</dbReference>
<reference evidence="4 5" key="1">
    <citation type="submission" date="2024-05" db="EMBL/GenBank/DDBJ databases">
        <authorList>
            <person name="Wallberg A."/>
        </authorList>
    </citation>
    <scope>NUCLEOTIDE SEQUENCE [LARGE SCALE GENOMIC DNA]</scope>
</reference>
<gene>
    <name evidence="4" type="ORF">MNOR_LOCUS20555</name>
</gene>
<protein>
    <recommendedName>
        <fullName evidence="6">Speedy protein A</fullName>
    </recommendedName>
</protein>
<evidence type="ECO:0000256" key="3">
    <source>
        <dbReference type="SAM" id="MobiDB-lite"/>
    </source>
</evidence>
<evidence type="ECO:0000313" key="4">
    <source>
        <dbReference type="EMBL" id="CAL4114954.1"/>
    </source>
</evidence>
<evidence type="ECO:0008006" key="6">
    <source>
        <dbReference type="Google" id="ProtNLM"/>
    </source>
</evidence>
<dbReference type="Proteomes" id="UP001497623">
    <property type="component" value="Unassembled WGS sequence"/>
</dbReference>
<feature type="region of interest" description="Disordered" evidence="3">
    <location>
        <begin position="215"/>
        <end position="243"/>
    </location>
</feature>
<proteinExistence type="inferred from homology"/>